<organism evidence="8 9">
    <name type="scientific">Marinobacterium lacunae</name>
    <dbReference type="NCBI Taxonomy" id="1232683"/>
    <lineage>
        <taxon>Bacteria</taxon>
        <taxon>Pseudomonadati</taxon>
        <taxon>Pseudomonadota</taxon>
        <taxon>Gammaproteobacteria</taxon>
        <taxon>Oceanospirillales</taxon>
        <taxon>Oceanospirillaceae</taxon>
        <taxon>Marinobacterium</taxon>
    </lineage>
</organism>
<evidence type="ECO:0000259" key="7">
    <source>
        <dbReference type="Pfam" id="PF01292"/>
    </source>
</evidence>
<evidence type="ECO:0000256" key="2">
    <source>
        <dbReference type="ARBA" id="ARBA00022475"/>
    </source>
</evidence>
<dbReference type="OrthoDB" id="196472at2"/>
<dbReference type="AlphaFoldDB" id="A0A081G226"/>
<dbReference type="eggNOG" id="COG3658">
    <property type="taxonomic scope" value="Bacteria"/>
</dbReference>
<evidence type="ECO:0000256" key="5">
    <source>
        <dbReference type="ARBA" id="ARBA00023136"/>
    </source>
</evidence>
<dbReference type="GO" id="GO:0020037">
    <property type="term" value="F:heme binding"/>
    <property type="evidence" value="ECO:0007669"/>
    <property type="project" value="TreeGrafter"/>
</dbReference>
<reference evidence="8 9" key="1">
    <citation type="submission" date="2014-04" db="EMBL/GenBank/DDBJ databases">
        <title>Marinobacterium kochiensis sp. nov., isolated from sediment sample collected from Kochi backwaters in Kerala, India.</title>
        <authorList>
            <person name="Singh A."/>
            <person name="Pinnaka A.K."/>
        </authorList>
    </citation>
    <scope>NUCLEOTIDE SEQUENCE [LARGE SCALE GENOMIC DNA]</scope>
    <source>
        <strain evidence="8 9">AK27</strain>
    </source>
</reference>
<gene>
    <name evidence="8" type="ORF">ADIMK_1284</name>
</gene>
<feature type="transmembrane region" description="Helical" evidence="6">
    <location>
        <begin position="15"/>
        <end position="35"/>
    </location>
</feature>
<keyword evidence="2" id="KW-1003">Cell membrane</keyword>
<feature type="transmembrane region" description="Helical" evidence="6">
    <location>
        <begin position="47"/>
        <end position="65"/>
    </location>
</feature>
<keyword evidence="4 6" id="KW-1133">Transmembrane helix</keyword>
<dbReference type="Pfam" id="PF01292">
    <property type="entry name" value="Ni_hydr_CYTB"/>
    <property type="match status" value="1"/>
</dbReference>
<keyword evidence="3 6" id="KW-0812">Transmembrane</keyword>
<dbReference type="GO" id="GO:0009055">
    <property type="term" value="F:electron transfer activity"/>
    <property type="evidence" value="ECO:0007669"/>
    <property type="project" value="InterPro"/>
</dbReference>
<evidence type="ECO:0000256" key="3">
    <source>
        <dbReference type="ARBA" id="ARBA00022692"/>
    </source>
</evidence>
<feature type="domain" description="Cytochrome b561 bacterial/Ni-hydrogenase" evidence="7">
    <location>
        <begin position="12"/>
        <end position="187"/>
    </location>
</feature>
<evidence type="ECO:0000256" key="6">
    <source>
        <dbReference type="SAM" id="Phobius"/>
    </source>
</evidence>
<feature type="transmembrane region" description="Helical" evidence="6">
    <location>
        <begin position="155"/>
        <end position="172"/>
    </location>
</feature>
<dbReference type="Proteomes" id="UP000028252">
    <property type="component" value="Unassembled WGS sequence"/>
</dbReference>
<dbReference type="STRING" id="1232683.ADIMK_1284"/>
<name>A0A081G226_9GAMM</name>
<evidence type="ECO:0000256" key="4">
    <source>
        <dbReference type="ARBA" id="ARBA00022989"/>
    </source>
</evidence>
<keyword evidence="9" id="KW-1185">Reference proteome</keyword>
<proteinExistence type="predicted"/>
<comment type="subcellular location">
    <subcellularLocation>
        <location evidence="1">Cell membrane</location>
        <topology evidence="1">Multi-pass membrane protein</topology>
    </subcellularLocation>
</comment>
<dbReference type="EMBL" id="JMQN01000015">
    <property type="protein sequence ID" value="KEA64831.1"/>
    <property type="molecule type" value="Genomic_DNA"/>
</dbReference>
<feature type="transmembrane region" description="Helical" evidence="6">
    <location>
        <begin position="202"/>
        <end position="219"/>
    </location>
</feature>
<evidence type="ECO:0000256" key="1">
    <source>
        <dbReference type="ARBA" id="ARBA00004651"/>
    </source>
</evidence>
<protein>
    <submittedName>
        <fullName evidence="8">Cytochrome b</fullName>
    </submittedName>
</protein>
<dbReference type="PANTHER" id="PTHR30485">
    <property type="entry name" value="NI/FE-HYDROGENASE 1 B-TYPE CYTOCHROME SUBUNIT"/>
    <property type="match status" value="1"/>
</dbReference>
<dbReference type="InterPro" id="IPR011577">
    <property type="entry name" value="Cyt_b561_bac/Ni-Hgenase"/>
</dbReference>
<dbReference type="PANTHER" id="PTHR30485:SF2">
    <property type="entry name" value="BLL0597 PROTEIN"/>
    <property type="match status" value="1"/>
</dbReference>
<keyword evidence="5 6" id="KW-0472">Membrane</keyword>
<evidence type="ECO:0000313" key="9">
    <source>
        <dbReference type="Proteomes" id="UP000028252"/>
    </source>
</evidence>
<dbReference type="GO" id="GO:0022904">
    <property type="term" value="P:respiratory electron transport chain"/>
    <property type="evidence" value="ECO:0007669"/>
    <property type="project" value="InterPro"/>
</dbReference>
<dbReference type="RefSeq" id="WP_036185066.1">
    <property type="nucleotide sequence ID" value="NZ_JMQN01000015.1"/>
</dbReference>
<comment type="caution">
    <text evidence="8">The sequence shown here is derived from an EMBL/GenBank/DDBJ whole genome shotgun (WGS) entry which is preliminary data.</text>
</comment>
<sequence length="223" mass="24747">MDASTQTQTRPVWDIFIRLFHWTLAGTIVFAWWSAEQGGNWMTAHMLAGYTILSLILFRLIWGFIGTPYARFASFVKAPGHTLQYFKTAMRREEPHYTGHNPLGGWMVIALILLCTLQATSGLFATDDIFTEGPLSSWVSSGTASLMTEIHEANFNLLLGAIFLHLAGVIYHQRFKGEPLVQGMIHGRKPVSGGYSDVRTPVLLGLIVIIPALGLFLLLRSLG</sequence>
<dbReference type="Gene3D" id="1.20.950.20">
    <property type="entry name" value="Transmembrane di-heme cytochromes, Chain C"/>
    <property type="match status" value="1"/>
</dbReference>
<dbReference type="InterPro" id="IPR051542">
    <property type="entry name" value="Hydrogenase_cytochrome"/>
</dbReference>
<dbReference type="GO" id="GO:0005886">
    <property type="term" value="C:plasma membrane"/>
    <property type="evidence" value="ECO:0007669"/>
    <property type="project" value="UniProtKB-SubCell"/>
</dbReference>
<accession>A0A081G226</accession>
<dbReference type="InterPro" id="IPR016174">
    <property type="entry name" value="Di-haem_cyt_TM"/>
</dbReference>
<dbReference type="PATRIC" id="fig|1232683.4.peg.1274"/>
<dbReference type="SUPFAM" id="SSF81342">
    <property type="entry name" value="Transmembrane di-heme cytochromes"/>
    <property type="match status" value="1"/>
</dbReference>
<evidence type="ECO:0000313" key="8">
    <source>
        <dbReference type="EMBL" id="KEA64831.1"/>
    </source>
</evidence>
<feature type="transmembrane region" description="Helical" evidence="6">
    <location>
        <begin position="103"/>
        <end position="125"/>
    </location>
</feature>